<name>U4KKM6_ALTPJ</name>
<dbReference type="Pfam" id="PF10110">
    <property type="entry name" value="GPDPase_memb"/>
    <property type="match status" value="1"/>
</dbReference>
<accession>U4KKM6</accession>
<proteinExistence type="predicted"/>
<dbReference type="GO" id="GO:0006629">
    <property type="term" value="P:lipid metabolic process"/>
    <property type="evidence" value="ECO:0007669"/>
    <property type="project" value="InterPro"/>
</dbReference>
<feature type="transmembrane region" description="Helical" evidence="1">
    <location>
        <begin position="21"/>
        <end position="39"/>
    </location>
</feature>
<evidence type="ECO:0000256" key="1">
    <source>
        <dbReference type="SAM" id="Phobius"/>
    </source>
</evidence>
<organism evidence="3 4">
    <name type="scientific">Alteracholeplasma palmae (strain ATCC 49389 / J233)</name>
    <name type="common">Acholeplasma palmae</name>
    <dbReference type="NCBI Taxonomy" id="1318466"/>
    <lineage>
        <taxon>Bacteria</taxon>
        <taxon>Bacillati</taxon>
        <taxon>Mycoplasmatota</taxon>
        <taxon>Mollicutes</taxon>
        <taxon>Acholeplasmatales</taxon>
        <taxon>Acholeplasmataceae</taxon>
        <taxon>Acholeplasma</taxon>
    </lineage>
</organism>
<keyword evidence="1" id="KW-0472">Membrane</keyword>
<dbReference type="STRING" id="1318466.BN85406200"/>
<feature type="transmembrane region" description="Helical" evidence="1">
    <location>
        <begin position="215"/>
        <end position="238"/>
    </location>
</feature>
<dbReference type="Proteomes" id="UP000032740">
    <property type="component" value="Chromosome"/>
</dbReference>
<dbReference type="InterPro" id="IPR017946">
    <property type="entry name" value="PLC-like_Pdiesterase_TIM-brl"/>
</dbReference>
<sequence>MEKINIKKTLSLSLSLIKKNFFRYVFITILIEFFLILLMNEIIKNVFNIALLTAKIDGISNDNFTAVFKNPIAVLILLLVVIISVILIILQVTITYYYASTDYKTQNSSFKKPLLALKKIKLKHLLILLVYIFLIMPNGNIGMSSGLTSKVHLPEFIVEAFFENTLLTVLYYTLILISFYLNIRLFYTFVIFTNEPLSFFDSMKKSWAKTKKNSLRILVIVGIISVIPFLLIGLSYLINLGLYNWLSSLFPSFSSEIKYILQEGLTFCYIIILSVSTIFLIQISVVSYNVLNKTPVIKEDLRLPKFSHYKKLRYSVFGVSFVLLVIIASLLTSIPKFTGNPKIVSHRGESVLAIENTLDALRIASTYKPDYVEMDIQQTQDKKIVVFHDFNLKRLANIDKRVNSLTLNELENTTIRHRGISSKIPSFYDYMSLAKELNQDIMIELKTTRNDSDTFIDDMMAILDELDYRDHVVFQSLDINIILKLKEKYPNVTTGYIIGFNLGGLKNYDIDFYSMSSYSVSKKVLSDIRRYNKSLFIWDVNSESDISYYLQLDIAGIITDQTELSKEVKLKLENGNFSNILFNFEFNLFP</sequence>
<keyword evidence="1" id="KW-1133">Transmembrane helix</keyword>
<feature type="transmembrane region" description="Helical" evidence="1">
    <location>
        <begin position="312"/>
        <end position="331"/>
    </location>
</feature>
<dbReference type="CDD" id="cd08579">
    <property type="entry name" value="GDPD_memb_like"/>
    <property type="match status" value="1"/>
</dbReference>
<dbReference type="PROSITE" id="PS51704">
    <property type="entry name" value="GP_PDE"/>
    <property type="match status" value="1"/>
</dbReference>
<feature type="transmembrane region" description="Helical" evidence="1">
    <location>
        <begin position="72"/>
        <end position="99"/>
    </location>
</feature>
<evidence type="ECO:0000313" key="4">
    <source>
        <dbReference type="Proteomes" id="UP000032740"/>
    </source>
</evidence>
<gene>
    <name evidence="3" type="ORF">BN85406200</name>
</gene>
<evidence type="ECO:0000259" key="2">
    <source>
        <dbReference type="PROSITE" id="PS51704"/>
    </source>
</evidence>
<keyword evidence="1" id="KW-0812">Transmembrane</keyword>
<dbReference type="Gene3D" id="3.20.20.190">
    <property type="entry name" value="Phosphatidylinositol (PI) phosphodiesterase"/>
    <property type="match status" value="1"/>
</dbReference>
<protein>
    <submittedName>
        <fullName evidence="3">Glycerophosphodiester phosphodiesterase</fullName>
    </submittedName>
</protein>
<feature type="domain" description="GP-PDE" evidence="2">
    <location>
        <begin position="341"/>
        <end position="569"/>
    </location>
</feature>
<dbReference type="PANTHER" id="PTHR46211:SF8">
    <property type="entry name" value="PHOSPHODIESTERASE"/>
    <property type="match status" value="1"/>
</dbReference>
<dbReference type="SUPFAM" id="SSF51695">
    <property type="entry name" value="PLC-like phosphodiesterases"/>
    <property type="match status" value="1"/>
</dbReference>
<keyword evidence="4" id="KW-1185">Reference proteome</keyword>
<feature type="transmembrane region" description="Helical" evidence="1">
    <location>
        <begin position="120"/>
        <end position="137"/>
    </location>
</feature>
<dbReference type="KEGG" id="apal:BN85406200"/>
<reference evidence="3 4" key="1">
    <citation type="journal article" date="2013" name="J. Mol. Microbiol. Biotechnol.">
        <title>Analysis of the Complete Genomes of Acholeplasma brassicae , A. palmae and A. laidlawii and Their Comparison to the Obligate Parasites from ' Candidatus Phytoplasma'.</title>
        <authorList>
            <person name="Kube M."/>
            <person name="Siewert C."/>
            <person name="Migdoll A.M."/>
            <person name="Duduk B."/>
            <person name="Holz S."/>
            <person name="Rabus R."/>
            <person name="Seemuller E."/>
            <person name="Mitrovic J."/>
            <person name="Muller I."/>
            <person name="Buttner C."/>
            <person name="Reinhardt R."/>
        </authorList>
    </citation>
    <scope>NUCLEOTIDE SEQUENCE [LARGE SCALE GENOMIC DNA]</scope>
    <source>
        <strain evidence="3 4">J233</strain>
    </source>
</reference>
<feature type="transmembrane region" description="Helical" evidence="1">
    <location>
        <begin position="169"/>
        <end position="194"/>
    </location>
</feature>
<evidence type="ECO:0000313" key="3">
    <source>
        <dbReference type="EMBL" id="CCV64197.1"/>
    </source>
</evidence>
<dbReference type="InterPro" id="IPR030395">
    <property type="entry name" value="GP_PDE_dom"/>
</dbReference>
<dbReference type="AlphaFoldDB" id="U4KKM6"/>
<dbReference type="HOGENOM" id="CLU_030006_15_2_14"/>
<dbReference type="RefSeq" id="WP_026658107.1">
    <property type="nucleotide sequence ID" value="NC_022538.1"/>
</dbReference>
<dbReference type="OrthoDB" id="384721at2"/>
<dbReference type="EMBL" id="FO681347">
    <property type="protein sequence ID" value="CCV64197.1"/>
    <property type="molecule type" value="Genomic_DNA"/>
</dbReference>
<dbReference type="Pfam" id="PF03009">
    <property type="entry name" value="GDPD"/>
    <property type="match status" value="1"/>
</dbReference>
<dbReference type="PANTHER" id="PTHR46211">
    <property type="entry name" value="GLYCEROPHOSPHORYL DIESTER PHOSPHODIESTERASE"/>
    <property type="match status" value="1"/>
</dbReference>
<feature type="transmembrane region" description="Helical" evidence="1">
    <location>
        <begin position="269"/>
        <end position="291"/>
    </location>
</feature>
<dbReference type="GO" id="GO:0008081">
    <property type="term" value="F:phosphoric diester hydrolase activity"/>
    <property type="evidence" value="ECO:0007669"/>
    <property type="project" value="InterPro"/>
</dbReference>
<dbReference type="InterPro" id="IPR018476">
    <property type="entry name" value="GlyceroP-diester-Pdiesterase_M"/>
</dbReference>